<dbReference type="EMBL" id="BMJB01000001">
    <property type="protein sequence ID" value="GGA56352.1"/>
    <property type="molecule type" value="Genomic_DNA"/>
</dbReference>
<evidence type="ECO:0000256" key="1">
    <source>
        <dbReference type="SAM" id="MobiDB-lite"/>
    </source>
</evidence>
<evidence type="ECO:0000313" key="3">
    <source>
        <dbReference type="Proteomes" id="UP000648801"/>
    </source>
</evidence>
<dbReference type="Gene3D" id="3.30.750.140">
    <property type="match status" value="1"/>
</dbReference>
<reference evidence="2" key="1">
    <citation type="journal article" date="2014" name="Int. J. Syst. Evol. Microbiol.">
        <title>Complete genome sequence of Corynebacterium casei LMG S-19264T (=DSM 44701T), isolated from a smear-ripened cheese.</title>
        <authorList>
            <consortium name="US DOE Joint Genome Institute (JGI-PGF)"/>
            <person name="Walter F."/>
            <person name="Albersmeier A."/>
            <person name="Kalinowski J."/>
            <person name="Ruckert C."/>
        </authorList>
    </citation>
    <scope>NUCLEOTIDE SEQUENCE</scope>
    <source>
        <strain evidence="2">CGMCC 1.15447</strain>
    </source>
</reference>
<feature type="region of interest" description="Disordered" evidence="1">
    <location>
        <begin position="297"/>
        <end position="345"/>
    </location>
</feature>
<organism evidence="2 3">
    <name type="scientific">Edaphobacter acidisoli</name>
    <dbReference type="NCBI Taxonomy" id="2040573"/>
    <lineage>
        <taxon>Bacteria</taxon>
        <taxon>Pseudomonadati</taxon>
        <taxon>Acidobacteriota</taxon>
        <taxon>Terriglobia</taxon>
        <taxon>Terriglobales</taxon>
        <taxon>Acidobacteriaceae</taxon>
        <taxon>Edaphobacter</taxon>
    </lineage>
</organism>
<feature type="region of interest" description="Disordered" evidence="1">
    <location>
        <begin position="365"/>
        <end position="420"/>
    </location>
</feature>
<comment type="caution">
    <text evidence="2">The sequence shown here is derived from an EMBL/GenBank/DDBJ whole genome shotgun (WGS) entry which is preliminary data.</text>
</comment>
<feature type="compositionally biased region" description="Low complexity" evidence="1">
    <location>
        <begin position="518"/>
        <end position="528"/>
    </location>
</feature>
<keyword evidence="3" id="KW-1185">Reference proteome</keyword>
<proteinExistence type="predicted"/>
<protein>
    <submittedName>
        <fullName evidence="2">Uncharacterized protein</fullName>
    </submittedName>
</protein>
<evidence type="ECO:0000313" key="2">
    <source>
        <dbReference type="EMBL" id="GGA56352.1"/>
    </source>
</evidence>
<feature type="compositionally biased region" description="Polar residues" evidence="1">
    <location>
        <begin position="333"/>
        <end position="345"/>
    </location>
</feature>
<dbReference type="InterPro" id="IPR038610">
    <property type="entry name" value="FliK-like_C_sf"/>
</dbReference>
<feature type="region of interest" description="Disordered" evidence="1">
    <location>
        <begin position="509"/>
        <end position="534"/>
    </location>
</feature>
<dbReference type="Proteomes" id="UP000648801">
    <property type="component" value="Unassembled WGS sequence"/>
</dbReference>
<name>A0A916W0G1_9BACT</name>
<gene>
    <name evidence="2" type="ORF">GCM10011507_04600</name>
</gene>
<accession>A0A916W0G1</accession>
<feature type="compositionally biased region" description="Polar residues" evidence="1">
    <location>
        <begin position="297"/>
        <end position="309"/>
    </location>
</feature>
<feature type="compositionally biased region" description="Polar residues" evidence="1">
    <location>
        <begin position="400"/>
        <end position="416"/>
    </location>
</feature>
<dbReference type="AlphaFoldDB" id="A0A916W0G1"/>
<sequence>MTGCDRSFTDSLDAYIAVDADVELPKAAMEMGTAQTQDESQMLMNKAVKRGVIAPAVVTGGSNGAGIVAQIATTAKTSGSAAALVTNYQPGTTVTDAKDLKGADAPPSVAIPNVEQAKVSDEQADSVVTNAAGMVDGEVSAEASSAFVGEAKCRSDEQLQSGRSQLQSGAFQSTNISKDVPSSFNENTIAVIVQQQVSASAGAQKHAAVGGVEDIVSTKASGKKHDSAKADVSSKTTGATADVASTTIGAAVPAACEVAISRPTVACGTTNRNDASTTLTVSKSVAPAVSSIGGQSVKQAAGSVQQNSAHGEKPVNGEAGTASDSGADVHGAQKNTQADVKPVSQSTEQVVKSVAKLQGADAIAPTVHSAGPPATVTGASTAPQPPVIGAQKSVAGDVSASLNASHGNGELSNAGGSQAPAMGEVHKTLVATPTVLEVGIPNGTQGWLKVRAELANGGINASLAAASPGGQEMLHRELPALTAFLQQEKVAVSSLVVQSPMTGGFRDLSGGAGGFAGGQTQQQNQGRAGSTGAAFTEGGVHPDLNMQADEVLTAMQYPSGGSWLSVRA</sequence>
<reference evidence="2" key="2">
    <citation type="submission" date="2020-09" db="EMBL/GenBank/DDBJ databases">
        <authorList>
            <person name="Sun Q."/>
            <person name="Zhou Y."/>
        </authorList>
    </citation>
    <scope>NUCLEOTIDE SEQUENCE</scope>
    <source>
        <strain evidence="2">CGMCC 1.15447</strain>
    </source>
</reference>